<dbReference type="Pfam" id="PF24517">
    <property type="entry name" value="CBM96"/>
    <property type="match status" value="1"/>
</dbReference>
<dbReference type="InterPro" id="IPR055372">
    <property type="entry name" value="CBM96"/>
</dbReference>
<dbReference type="NCBIfam" id="NF033679">
    <property type="entry name" value="DNRLRE_dom"/>
    <property type="match status" value="1"/>
</dbReference>
<sequence length="648" mass="68721">MLRKTWLPALVTLAVTASGLAAAPARAVVADEPKTITVQAADDTYVSETSPAADHAAFTWMSAFNGPGNERFGLVRFKVAGIPEGAEVKAALELHSVRTTDTALAVRPTTSAWDEHVLYADRPALGATVATHTGFKAGEQAEIDLSAAVTGDGAYAFALTSTGGAQGVFHSSRATATGAVPPRLVITYTAAEQPPAPAGPLPFNLPAISTLRASGKKVFAHYFTPYPISLDNQAGASDYYARNYLTPTGEGGKHAAYGGLLRDRPLPRAAMGGNWQLADMEAEVRLARAAGLDGFTVDILSLTSQHWTRTKLLIEAAKNVDPGFKIVLMPDMNGLKGVTPAQLAASMAELAQKPGVYRLADKRLVVSPFKAENQTVSWWREFMDTMQAEHGVKVAFVPVFLNAATHAKAFAPISYGFSNWGNRSPAQQSGIASNINLAHGMGKIWMQPVSVQDERPNQGVYDEANNTENLRVTWDKAISGGADWVQLTTWNDFSEGTQFTPSTHNGGAYLDITSYYLTKFKTGKTPAIVRDTIYLTHRLQKAAQRPGGGPQTTFMTLRGGSSPARDTVEVLAFLTGAATIQASAGGAVKKAETAAGITATTFPLAYGKQSASVVRAGKTTAKVVSPFEVKTSLPNQDLQYVAAGSGRS</sequence>
<comment type="caution">
    <text evidence="6">The sequence shown here is derived from an EMBL/GenBank/DDBJ whole genome shotgun (WGS) entry which is preliminary data.</text>
</comment>
<dbReference type="EMBL" id="JBITGY010000014">
    <property type="protein sequence ID" value="MFI6504230.1"/>
    <property type="molecule type" value="Genomic_DNA"/>
</dbReference>
<dbReference type="InterPro" id="IPR005197">
    <property type="entry name" value="Glyco_hydro_71"/>
</dbReference>
<feature type="signal peptide" evidence="4">
    <location>
        <begin position="1"/>
        <end position="27"/>
    </location>
</feature>
<keyword evidence="3 4" id="KW-0732">Signal</keyword>
<dbReference type="RefSeq" id="WP_397089986.1">
    <property type="nucleotide sequence ID" value="NZ_JBITGY010000014.1"/>
</dbReference>
<accession>A0ABW7Z8N9</accession>
<evidence type="ECO:0000259" key="5">
    <source>
        <dbReference type="Pfam" id="PF24517"/>
    </source>
</evidence>
<organism evidence="6 7">
    <name type="scientific">Nonomuraea typhae</name>
    <dbReference type="NCBI Taxonomy" id="2603600"/>
    <lineage>
        <taxon>Bacteria</taxon>
        <taxon>Bacillati</taxon>
        <taxon>Actinomycetota</taxon>
        <taxon>Actinomycetes</taxon>
        <taxon>Streptosporangiales</taxon>
        <taxon>Streptosporangiaceae</taxon>
        <taxon>Nonomuraea</taxon>
    </lineage>
</organism>
<feature type="chain" id="PRO_5046283892" evidence="4">
    <location>
        <begin position="28"/>
        <end position="648"/>
    </location>
</feature>
<evidence type="ECO:0000256" key="3">
    <source>
        <dbReference type="ARBA" id="ARBA00022729"/>
    </source>
</evidence>
<keyword evidence="7" id="KW-1185">Reference proteome</keyword>
<dbReference type="CDD" id="cd11577">
    <property type="entry name" value="GH71"/>
    <property type="match status" value="1"/>
</dbReference>
<dbReference type="Pfam" id="PF03659">
    <property type="entry name" value="Glyco_hydro_71"/>
    <property type="match status" value="1"/>
</dbReference>
<keyword evidence="2" id="KW-0964">Secreted</keyword>
<reference evidence="6 7" key="1">
    <citation type="submission" date="2024-10" db="EMBL/GenBank/DDBJ databases">
        <title>The Natural Products Discovery Center: Release of the First 8490 Sequenced Strains for Exploring Actinobacteria Biosynthetic Diversity.</title>
        <authorList>
            <person name="Kalkreuter E."/>
            <person name="Kautsar S.A."/>
            <person name="Yang D."/>
            <person name="Bader C.D."/>
            <person name="Teijaro C.N."/>
            <person name="Fluegel L."/>
            <person name="Davis C.M."/>
            <person name="Simpson J.R."/>
            <person name="Lauterbach L."/>
            <person name="Steele A.D."/>
            <person name="Gui C."/>
            <person name="Meng S."/>
            <person name="Li G."/>
            <person name="Viehrig K."/>
            <person name="Ye F."/>
            <person name="Su P."/>
            <person name="Kiefer A.F."/>
            <person name="Nichols A."/>
            <person name="Cepeda A.J."/>
            <person name="Yan W."/>
            <person name="Fan B."/>
            <person name="Jiang Y."/>
            <person name="Adhikari A."/>
            <person name="Zheng C.-J."/>
            <person name="Schuster L."/>
            <person name="Cowan T.M."/>
            <person name="Smanski M.J."/>
            <person name="Chevrette M.G."/>
            <person name="De Carvalho L.P.S."/>
            <person name="Shen B."/>
        </authorList>
    </citation>
    <scope>NUCLEOTIDE SEQUENCE [LARGE SCALE GENOMIC DNA]</scope>
    <source>
        <strain evidence="6 7">NPDC050545</strain>
    </source>
</reference>
<comment type="subcellular location">
    <subcellularLocation>
        <location evidence="1">Secreted</location>
    </subcellularLocation>
</comment>
<dbReference type="Gene3D" id="3.20.20.80">
    <property type="entry name" value="Glycosidases"/>
    <property type="match status" value="1"/>
</dbReference>
<dbReference type="Proteomes" id="UP001612741">
    <property type="component" value="Unassembled WGS sequence"/>
</dbReference>
<evidence type="ECO:0000256" key="1">
    <source>
        <dbReference type="ARBA" id="ARBA00004613"/>
    </source>
</evidence>
<evidence type="ECO:0000313" key="6">
    <source>
        <dbReference type="EMBL" id="MFI6504230.1"/>
    </source>
</evidence>
<evidence type="ECO:0000256" key="4">
    <source>
        <dbReference type="SAM" id="SignalP"/>
    </source>
</evidence>
<gene>
    <name evidence="6" type="ORF">ACIBG2_43090</name>
</gene>
<feature type="domain" description="Carbohydrate-binding module family 96" evidence="5">
    <location>
        <begin position="35"/>
        <end position="187"/>
    </location>
</feature>
<protein>
    <submittedName>
        <fullName evidence="6">Endo-1,3-alpha-glucanase family glycosylhydrolase</fullName>
    </submittedName>
</protein>
<proteinExistence type="predicted"/>
<evidence type="ECO:0000256" key="2">
    <source>
        <dbReference type="ARBA" id="ARBA00022525"/>
    </source>
</evidence>
<name>A0ABW7Z8N9_9ACTN</name>
<evidence type="ECO:0000313" key="7">
    <source>
        <dbReference type="Proteomes" id="UP001612741"/>
    </source>
</evidence>